<dbReference type="EMBL" id="JAGSOH010000102">
    <property type="protein sequence ID" value="MBR7829838.1"/>
    <property type="molecule type" value="Genomic_DNA"/>
</dbReference>
<name>A0A941EFL3_9ACTN</name>
<protein>
    <recommendedName>
        <fullName evidence="1">AAA+ ATPase domain-containing protein</fullName>
    </recommendedName>
</protein>
<dbReference type="InterPro" id="IPR027417">
    <property type="entry name" value="P-loop_NTPase"/>
</dbReference>
<organism evidence="2 3">
    <name type="scientific">Actinospica acidithermotolerans</name>
    <dbReference type="NCBI Taxonomy" id="2828514"/>
    <lineage>
        <taxon>Bacteria</taxon>
        <taxon>Bacillati</taxon>
        <taxon>Actinomycetota</taxon>
        <taxon>Actinomycetes</taxon>
        <taxon>Catenulisporales</taxon>
        <taxon>Actinospicaceae</taxon>
        <taxon>Actinospica</taxon>
    </lineage>
</organism>
<dbReference type="Proteomes" id="UP000676325">
    <property type="component" value="Unassembled WGS sequence"/>
</dbReference>
<dbReference type="InterPro" id="IPR003593">
    <property type="entry name" value="AAA+_ATPase"/>
</dbReference>
<dbReference type="RefSeq" id="WP_212520972.1">
    <property type="nucleotide sequence ID" value="NZ_JAGSOH010000102.1"/>
</dbReference>
<comment type="caution">
    <text evidence="2">The sequence shown here is derived from an EMBL/GenBank/DDBJ whole genome shotgun (WGS) entry which is preliminary data.</text>
</comment>
<evidence type="ECO:0000313" key="3">
    <source>
        <dbReference type="Proteomes" id="UP000676325"/>
    </source>
</evidence>
<reference evidence="2" key="1">
    <citation type="submission" date="2021-04" db="EMBL/GenBank/DDBJ databases">
        <title>Genome based classification of Actinospica acidithermotolerans sp. nov., an actinobacterium isolated from an Indonesian hot spring.</title>
        <authorList>
            <person name="Kusuma A.B."/>
            <person name="Putra K.E."/>
            <person name="Nafisah S."/>
            <person name="Loh J."/>
            <person name="Nouioui I."/>
            <person name="Goodfellow M."/>
        </authorList>
    </citation>
    <scope>NUCLEOTIDE SEQUENCE</scope>
    <source>
        <strain evidence="2">MGRD01-02</strain>
    </source>
</reference>
<proteinExistence type="predicted"/>
<sequence>MTGERELRPWRRWKLAEDGFAALAGYAPTGPVRRLQFEQPDAWTTLHDPVTGEPRPDRAEQARTVLEKAYDAFRAQKYAYNIEADPWTLESAGQAVRDPYAVKEGSGTCIDLAAMFSAVCKLNGLRPVFVFLQGESGSHAMVVVDLLAGIDEQLHGGWYHELNPLLSGGAPDGSPKAATEAIDRAVAWSAEPVHEGWRLGRRFVAVDVVAAAKTAGDAEGARFGEACLAGERNLRSQDPKLVVAVEVVGANDAGLLEYEVPADEPGRRALHIDLPPAAGTFHRFPSRTEVTDELRGGERVVLLGPSGSGKSRLARHLAGRFGDDFGWWLDGSSTSTLSGRLAEAESRESGLDPALVLHTADRDALARSARARLENAVGSWVVVVDNADGDPGEIDDLLPTRPRANQLLVVTTTNEQWNRPGWRVVRLHELLPYELAEAFGREWPPRMRALLGGLPLLADATVRFERAAGKPWWEIEPVRDGDTAEDVPARIWSAVAHRLGARGDACRAAQAAAWLPPVDVPFTALAGIVAEPASAAAIAGYGLAENVAGANRGLRIHRLFRGAMRAADAQARSASAVLRAQAALDLLALYYDRQTIDELHRAAVSEGRDAHEQAVDLHGLGLAIERNDPERAATYLTTARELNKSANAGDVLDDESALIEVDGLRSLARPAARRMGRHAGREDVERALDDAIAWCVEAENLCRGREGKSWPMTLARTRAMHGIAVRGKGGLNKNTDRLYAQELFEQARELLNDSYLARRKLDDGAGGPDVDRAQFNLAGLEIEFAQVDPRSRVTAHLAEARRHYTEVLKARQRRLRSDEYEDIAACYNGLAIADYFTAVLLEQSYEEKSESLRRASENAVKAAEIRVRQRKQREYDGPDASKSVALLAKISLARLDVNRAASGKGASTLDSVVQFGLEWGGMAPSSTWMIGSDGKSSIVATPTDVPRFAPVPAIGERPDLKADIAKWIASPPMRALVEAFASPGDDWEPFFDDDGAALAQRLAALESYTDRWDTRRGQERNLSGDLPMTQWQSALVLNAADALGLRSPGTPRRRDYDYVILLGGLIRACFQRPAYAARLLARGEVHAAAVVALGARRPLGGDEPDLARQLGEPDLDKDSDEFEALDRGTRAAFGLGRPIAIRSEPAVPELGPHSAWEERVYHPGNGPRVIVAAAPSRRPDVARADTADGYAWFAGNIARLVPGQRILAVTTDIYRPYQHLAALRMLALPYRVEVETVGHAPAGVEPVLRQPFSPARYLQEIRSAVQGCRALLAAIDSRSER</sequence>
<dbReference type="SMART" id="SM00382">
    <property type="entry name" value="AAA"/>
    <property type="match status" value="1"/>
</dbReference>
<evidence type="ECO:0000313" key="2">
    <source>
        <dbReference type="EMBL" id="MBR7829838.1"/>
    </source>
</evidence>
<keyword evidence="3" id="KW-1185">Reference proteome</keyword>
<dbReference type="Gene3D" id="3.40.50.300">
    <property type="entry name" value="P-loop containing nucleotide triphosphate hydrolases"/>
    <property type="match status" value="1"/>
</dbReference>
<accession>A0A941EFL3</accession>
<evidence type="ECO:0000259" key="1">
    <source>
        <dbReference type="SMART" id="SM00382"/>
    </source>
</evidence>
<dbReference type="SUPFAM" id="SSF52540">
    <property type="entry name" value="P-loop containing nucleoside triphosphate hydrolases"/>
    <property type="match status" value="1"/>
</dbReference>
<feature type="domain" description="AAA+ ATPase" evidence="1">
    <location>
        <begin position="296"/>
        <end position="437"/>
    </location>
</feature>
<gene>
    <name evidence="2" type="ORF">KDK95_26270</name>
</gene>